<protein>
    <submittedName>
        <fullName evidence="2">Uncharacterized protein</fullName>
    </submittedName>
</protein>
<proteinExistence type="predicted"/>
<reference evidence="2" key="1">
    <citation type="submission" date="2023-03" db="EMBL/GenBank/DDBJ databases">
        <title>Massive genome expansion in bonnet fungi (Mycena s.s.) driven by repeated elements and novel gene families across ecological guilds.</title>
        <authorList>
            <consortium name="Lawrence Berkeley National Laboratory"/>
            <person name="Harder C.B."/>
            <person name="Miyauchi S."/>
            <person name="Viragh M."/>
            <person name="Kuo A."/>
            <person name="Thoen E."/>
            <person name="Andreopoulos B."/>
            <person name="Lu D."/>
            <person name="Skrede I."/>
            <person name="Drula E."/>
            <person name="Henrissat B."/>
            <person name="Morin E."/>
            <person name="Kohler A."/>
            <person name="Barry K."/>
            <person name="LaButti K."/>
            <person name="Morin E."/>
            <person name="Salamov A."/>
            <person name="Lipzen A."/>
            <person name="Mereny Z."/>
            <person name="Hegedus B."/>
            <person name="Baldrian P."/>
            <person name="Stursova M."/>
            <person name="Weitz H."/>
            <person name="Taylor A."/>
            <person name="Grigoriev I.V."/>
            <person name="Nagy L.G."/>
            <person name="Martin F."/>
            <person name="Kauserud H."/>
        </authorList>
    </citation>
    <scope>NUCLEOTIDE SEQUENCE</scope>
    <source>
        <strain evidence="2">CBHHK200</strain>
    </source>
</reference>
<dbReference type="AlphaFoldDB" id="A0AAD6S2T7"/>
<accession>A0AAD6S2T7</accession>
<comment type="caution">
    <text evidence="2">The sequence shown here is derived from an EMBL/GenBank/DDBJ whole genome shotgun (WGS) entry which is preliminary data.</text>
</comment>
<dbReference type="EMBL" id="JARJCM010000318">
    <property type="protein sequence ID" value="KAJ7018880.1"/>
    <property type="molecule type" value="Genomic_DNA"/>
</dbReference>
<sequence length="387" mass="42897">MVDAPPPQERVPSATPEPVEDTSTRKSGRARRPTWKILQRLPEVTPATPEVPKATDSDSDDGTPPPTVSAYVWEAVTTIPNSFGLYREYPSLPTHDPEKNTNSVSLSNIPPPSGAADAVDTRLAPTTDTMTASRSASVPEAGSSLGPFKNSTIFGLMNWMWTGSPLKSIQQMAQLIGFLKSDEFKKEDLEGFDIAAETTKFDQYLEGTSKKPLGLDVKVPVDIQVPDGQEHTSYDDVPVFSVPGLHFRNLTEVIKTVLSDQGSRFFHYTPFKLLWKRTASDAPQRVYDEIYSLNAYITAHTKLQKQPPEPGCTLERVIAALMFWSDSTHLANFGTASLWPLYLYFGNQSKWVRGKVRAGACYHVAYMPKVCFPSPCKFLTQFSLVAR</sequence>
<evidence type="ECO:0000313" key="3">
    <source>
        <dbReference type="Proteomes" id="UP001218188"/>
    </source>
</evidence>
<gene>
    <name evidence="2" type="ORF">C8F04DRAFT_976543</name>
</gene>
<keyword evidence="3" id="KW-1185">Reference proteome</keyword>
<name>A0AAD6S2T7_9AGAR</name>
<evidence type="ECO:0000313" key="2">
    <source>
        <dbReference type="EMBL" id="KAJ7018880.1"/>
    </source>
</evidence>
<dbReference type="Proteomes" id="UP001218188">
    <property type="component" value="Unassembled WGS sequence"/>
</dbReference>
<dbReference type="InterPro" id="IPR041078">
    <property type="entry name" value="Plavaka"/>
</dbReference>
<evidence type="ECO:0000256" key="1">
    <source>
        <dbReference type="SAM" id="MobiDB-lite"/>
    </source>
</evidence>
<dbReference type="Pfam" id="PF18759">
    <property type="entry name" value="Plavaka"/>
    <property type="match status" value="1"/>
</dbReference>
<organism evidence="2 3">
    <name type="scientific">Mycena alexandri</name>
    <dbReference type="NCBI Taxonomy" id="1745969"/>
    <lineage>
        <taxon>Eukaryota</taxon>
        <taxon>Fungi</taxon>
        <taxon>Dikarya</taxon>
        <taxon>Basidiomycota</taxon>
        <taxon>Agaricomycotina</taxon>
        <taxon>Agaricomycetes</taxon>
        <taxon>Agaricomycetidae</taxon>
        <taxon>Agaricales</taxon>
        <taxon>Marasmiineae</taxon>
        <taxon>Mycenaceae</taxon>
        <taxon>Mycena</taxon>
    </lineage>
</organism>
<feature type="region of interest" description="Disordered" evidence="1">
    <location>
        <begin position="93"/>
        <end position="119"/>
    </location>
</feature>
<feature type="region of interest" description="Disordered" evidence="1">
    <location>
        <begin position="1"/>
        <end position="68"/>
    </location>
</feature>